<proteinExistence type="predicted"/>
<dbReference type="GO" id="GO:0016787">
    <property type="term" value="F:hydrolase activity"/>
    <property type="evidence" value="ECO:0007669"/>
    <property type="project" value="UniProtKB-KW"/>
</dbReference>
<dbReference type="AlphaFoldDB" id="A0A1A8F471"/>
<name>A0A1A8F471_9TELE</name>
<feature type="non-terminal residue" evidence="1">
    <location>
        <position position="1"/>
    </location>
</feature>
<dbReference type="EMBL" id="HAEB01007385">
    <property type="protein sequence ID" value="SBQ53912.1"/>
    <property type="molecule type" value="Transcribed_RNA"/>
</dbReference>
<evidence type="ECO:0000313" key="1">
    <source>
        <dbReference type="EMBL" id="SBQ53912.1"/>
    </source>
</evidence>
<protein>
    <submittedName>
        <fullName evidence="1">Folate hydrolase (Prostate-specific membrane antigen) 1</fullName>
    </submittedName>
</protein>
<sequence length="33" mass="4057">HKLMSHLRIRKKKTKLKGEQLRCRMCSIRNIYS</sequence>
<gene>
    <name evidence="1" type="primary">FOLH1</name>
</gene>
<organism evidence="1">
    <name type="scientific">Nothobranchius korthausae</name>
    <dbReference type="NCBI Taxonomy" id="1143690"/>
    <lineage>
        <taxon>Eukaryota</taxon>
        <taxon>Metazoa</taxon>
        <taxon>Chordata</taxon>
        <taxon>Craniata</taxon>
        <taxon>Vertebrata</taxon>
        <taxon>Euteleostomi</taxon>
        <taxon>Actinopterygii</taxon>
        <taxon>Neopterygii</taxon>
        <taxon>Teleostei</taxon>
        <taxon>Neoteleostei</taxon>
        <taxon>Acanthomorphata</taxon>
        <taxon>Ovalentaria</taxon>
        <taxon>Atherinomorphae</taxon>
        <taxon>Cyprinodontiformes</taxon>
        <taxon>Nothobranchiidae</taxon>
        <taxon>Nothobranchius</taxon>
    </lineage>
</organism>
<reference evidence="1" key="2">
    <citation type="submission" date="2016-06" db="EMBL/GenBank/DDBJ databases">
        <title>The genome of a short-lived fish provides insights into sex chromosome evolution and the genetic control of aging.</title>
        <authorList>
            <person name="Reichwald K."/>
            <person name="Felder M."/>
            <person name="Petzold A."/>
            <person name="Koch P."/>
            <person name="Groth M."/>
            <person name="Platzer M."/>
        </authorList>
    </citation>
    <scope>NUCLEOTIDE SEQUENCE</scope>
    <source>
        <tissue evidence="1">Brain</tissue>
    </source>
</reference>
<reference evidence="1" key="1">
    <citation type="submission" date="2016-05" db="EMBL/GenBank/DDBJ databases">
        <authorList>
            <person name="Lavstsen T."/>
            <person name="Jespersen J.S."/>
        </authorList>
    </citation>
    <scope>NUCLEOTIDE SEQUENCE</scope>
    <source>
        <tissue evidence="1">Brain</tissue>
    </source>
</reference>
<accession>A0A1A8F471</accession>
<keyword evidence="1" id="KW-0378">Hydrolase</keyword>